<dbReference type="Proteomes" id="UP000019423">
    <property type="component" value="Chromosome"/>
</dbReference>
<dbReference type="STRING" id="1227739.Hsw_0522"/>
<protein>
    <submittedName>
        <fullName evidence="1">Uncharacterized protein</fullName>
    </submittedName>
</protein>
<gene>
    <name evidence="1" type="ORF">Hsw_0522</name>
</gene>
<evidence type="ECO:0000313" key="2">
    <source>
        <dbReference type="Proteomes" id="UP000019423"/>
    </source>
</evidence>
<dbReference type="HOGENOM" id="CLU_3200784_0_0_10"/>
<dbReference type="AlphaFoldDB" id="W8EWG3"/>
<name>W8EWG3_9BACT</name>
<dbReference type="PATRIC" id="fig|1227739.3.peg.782"/>
<sequence length="45" mass="4756">MAYQPPCAGLTTTPSAVALGLLRLICFCPFPLVPVTSRNGRFFAG</sequence>
<keyword evidence="2" id="KW-1185">Reference proteome</keyword>
<dbReference type="KEGG" id="hsw:Hsw_0522"/>
<evidence type="ECO:0000313" key="1">
    <source>
        <dbReference type="EMBL" id="AHJ96117.1"/>
    </source>
</evidence>
<accession>W8EWG3</accession>
<proteinExistence type="predicted"/>
<organism evidence="1 2">
    <name type="scientific">Hymenobacter swuensis DY53</name>
    <dbReference type="NCBI Taxonomy" id="1227739"/>
    <lineage>
        <taxon>Bacteria</taxon>
        <taxon>Pseudomonadati</taxon>
        <taxon>Bacteroidota</taxon>
        <taxon>Cytophagia</taxon>
        <taxon>Cytophagales</taxon>
        <taxon>Hymenobacteraceae</taxon>
        <taxon>Hymenobacter</taxon>
    </lineage>
</organism>
<reference evidence="1 2" key="1">
    <citation type="submission" date="2014-01" db="EMBL/GenBank/DDBJ databases">
        <title>Complete genome sequence of ionizing-radiation resistance bacterium Hymenobacter swuensis DY53.</title>
        <authorList>
            <person name="Jung J.-H."/>
            <person name="Jeong S.-W."/>
            <person name="Joe M.-H."/>
            <person name="Cho y.-j."/>
            <person name="Kim M.-K."/>
            <person name="Lim S.-Y."/>
        </authorList>
    </citation>
    <scope>NUCLEOTIDE SEQUENCE [LARGE SCALE GENOMIC DNA]</scope>
    <source>
        <strain evidence="1 2">DY53</strain>
    </source>
</reference>
<dbReference type="EMBL" id="CP007145">
    <property type="protein sequence ID" value="AHJ96117.1"/>
    <property type="molecule type" value="Genomic_DNA"/>
</dbReference>